<evidence type="ECO:0000259" key="1">
    <source>
        <dbReference type="PROSITE" id="PS50056"/>
    </source>
</evidence>
<reference evidence="2 3" key="1">
    <citation type="submission" date="2024-01" db="EMBL/GenBank/DDBJ databases">
        <title>Multi-omics insights into the function and evolution of sodium benzoate biodegradation pathways in Benzoatithermus flavus gen. nov., sp. nov. from hot spring.</title>
        <authorList>
            <person name="Hu C.-J."/>
            <person name="Li W.-J."/>
        </authorList>
    </citation>
    <scope>NUCLEOTIDE SEQUENCE [LARGE SCALE GENOMIC DNA]</scope>
    <source>
        <strain evidence="2 3">SYSU G07066</strain>
    </source>
</reference>
<dbReference type="Proteomes" id="UP001375743">
    <property type="component" value="Unassembled WGS sequence"/>
</dbReference>
<organism evidence="2 3">
    <name type="scientific">Benzoatithermus flavus</name>
    <dbReference type="NCBI Taxonomy" id="3108223"/>
    <lineage>
        <taxon>Bacteria</taxon>
        <taxon>Pseudomonadati</taxon>
        <taxon>Pseudomonadota</taxon>
        <taxon>Alphaproteobacteria</taxon>
        <taxon>Geminicoccales</taxon>
        <taxon>Geminicoccaceae</taxon>
        <taxon>Benzoatithermus</taxon>
    </lineage>
</organism>
<dbReference type="RefSeq" id="WP_418160186.1">
    <property type="nucleotide sequence ID" value="NZ_JBBLZC010000014.1"/>
</dbReference>
<dbReference type="InterPro" id="IPR000387">
    <property type="entry name" value="Tyr_Pase_dom"/>
</dbReference>
<keyword evidence="3" id="KW-1185">Reference proteome</keyword>
<feature type="domain" description="Tyrosine specific protein phosphatases" evidence="1">
    <location>
        <begin position="73"/>
        <end position="136"/>
    </location>
</feature>
<sequence>MRTTILAPDLRLTVCGIDELLGHATSGVTHVLSILDPDHPEPAAFERFDPHHRLTLRFHDIIGPWPGWVAPEREDVEALVAFGEELDRAGEALRHLLVHCHAGVSRSTAALATLLARHTPVGEEPAIFARLRRIRPQAWPNSRMVGFADEILGREGRLVAALQDHYRLQAKVRPDFVEELRRVGRGAEIPD</sequence>
<dbReference type="PROSITE" id="PS50056">
    <property type="entry name" value="TYR_PHOSPHATASE_2"/>
    <property type="match status" value="1"/>
</dbReference>
<name>A0ABU8XTR9_9PROT</name>
<dbReference type="InterPro" id="IPR016130">
    <property type="entry name" value="Tyr_Pase_AS"/>
</dbReference>
<proteinExistence type="predicted"/>
<dbReference type="PROSITE" id="PS00383">
    <property type="entry name" value="TYR_PHOSPHATASE_1"/>
    <property type="match status" value="1"/>
</dbReference>
<dbReference type="SUPFAM" id="SSF52799">
    <property type="entry name" value="(Phosphotyrosine protein) phosphatases II"/>
    <property type="match status" value="1"/>
</dbReference>
<accession>A0ABU8XTR9</accession>
<dbReference type="EMBL" id="JBBLZC010000014">
    <property type="protein sequence ID" value="MEK0084334.1"/>
    <property type="molecule type" value="Genomic_DNA"/>
</dbReference>
<protein>
    <recommendedName>
        <fullName evidence="1">Tyrosine specific protein phosphatases domain-containing protein</fullName>
    </recommendedName>
</protein>
<gene>
    <name evidence="2" type="ORF">U1T56_14345</name>
</gene>
<dbReference type="InterPro" id="IPR029021">
    <property type="entry name" value="Prot-tyrosine_phosphatase-like"/>
</dbReference>
<evidence type="ECO:0000313" key="3">
    <source>
        <dbReference type="Proteomes" id="UP001375743"/>
    </source>
</evidence>
<dbReference type="Gene3D" id="3.90.190.10">
    <property type="entry name" value="Protein tyrosine phosphatase superfamily"/>
    <property type="match status" value="1"/>
</dbReference>
<evidence type="ECO:0000313" key="2">
    <source>
        <dbReference type="EMBL" id="MEK0084334.1"/>
    </source>
</evidence>
<comment type="caution">
    <text evidence="2">The sequence shown here is derived from an EMBL/GenBank/DDBJ whole genome shotgun (WGS) entry which is preliminary data.</text>
</comment>